<dbReference type="Proteomes" id="UP000009168">
    <property type="component" value="Unassembled WGS sequence"/>
</dbReference>
<dbReference type="STRING" id="312017.Q235M1"/>
<evidence type="ECO:0000256" key="6">
    <source>
        <dbReference type="SAM" id="SignalP"/>
    </source>
</evidence>
<keyword evidence="4" id="KW-0378">Hydrolase</keyword>
<dbReference type="InterPro" id="IPR001461">
    <property type="entry name" value="Aspartic_peptidase_A1"/>
</dbReference>
<feature type="active site" evidence="5">
    <location>
        <position position="265"/>
    </location>
</feature>
<proteinExistence type="inferred from homology"/>
<dbReference type="EMBL" id="GG662759">
    <property type="protein sequence ID" value="EAR92259.1"/>
    <property type="molecule type" value="Genomic_DNA"/>
</dbReference>
<keyword evidence="6" id="KW-0732">Signal</keyword>
<feature type="signal peptide" evidence="6">
    <location>
        <begin position="1"/>
        <end position="21"/>
    </location>
</feature>
<evidence type="ECO:0000259" key="7">
    <source>
        <dbReference type="PROSITE" id="PS51767"/>
    </source>
</evidence>
<dbReference type="KEGG" id="tet:TTHERM_01053070"/>
<dbReference type="OrthoDB" id="294191at2759"/>
<feature type="chain" id="PRO_5004201915" evidence="6">
    <location>
        <begin position="22"/>
        <end position="389"/>
    </location>
</feature>
<dbReference type="PROSITE" id="PS51767">
    <property type="entry name" value="PEPTIDASE_A1"/>
    <property type="match status" value="1"/>
</dbReference>
<organism evidence="8 9">
    <name type="scientific">Tetrahymena thermophila (strain SB210)</name>
    <dbReference type="NCBI Taxonomy" id="312017"/>
    <lineage>
        <taxon>Eukaryota</taxon>
        <taxon>Sar</taxon>
        <taxon>Alveolata</taxon>
        <taxon>Ciliophora</taxon>
        <taxon>Intramacronucleata</taxon>
        <taxon>Oligohymenophorea</taxon>
        <taxon>Hymenostomatida</taxon>
        <taxon>Tetrahymenina</taxon>
        <taxon>Tetrahymenidae</taxon>
        <taxon>Tetrahymena</taxon>
    </lineage>
</organism>
<dbReference type="PANTHER" id="PTHR47966:SF51">
    <property type="entry name" value="BETA-SITE APP-CLEAVING ENZYME, ISOFORM A-RELATED"/>
    <property type="match status" value="1"/>
</dbReference>
<dbReference type="SUPFAM" id="SSF50630">
    <property type="entry name" value="Acid proteases"/>
    <property type="match status" value="1"/>
</dbReference>
<dbReference type="GO" id="GO:0004190">
    <property type="term" value="F:aspartic-type endopeptidase activity"/>
    <property type="evidence" value="ECO:0007669"/>
    <property type="project" value="UniProtKB-KW"/>
</dbReference>
<dbReference type="PRINTS" id="PR00792">
    <property type="entry name" value="PEPSIN"/>
</dbReference>
<accession>Q235M1</accession>
<dbReference type="InParanoid" id="Q235M1"/>
<evidence type="ECO:0000256" key="2">
    <source>
        <dbReference type="ARBA" id="ARBA00022670"/>
    </source>
</evidence>
<dbReference type="InterPro" id="IPR033121">
    <property type="entry name" value="PEPTIDASE_A1"/>
</dbReference>
<keyword evidence="2 8" id="KW-0645">Protease</keyword>
<name>Q235M1_TETTS</name>
<evidence type="ECO:0000256" key="5">
    <source>
        <dbReference type="PIRSR" id="PIRSR601461-1"/>
    </source>
</evidence>
<evidence type="ECO:0000256" key="4">
    <source>
        <dbReference type="ARBA" id="ARBA00022801"/>
    </source>
</evidence>
<dbReference type="GeneID" id="7835650"/>
<dbReference type="Pfam" id="PF00026">
    <property type="entry name" value="Asp"/>
    <property type="match status" value="1"/>
</dbReference>
<comment type="similarity">
    <text evidence="1">Belongs to the peptidase A1 family.</text>
</comment>
<feature type="active site" evidence="5">
    <location>
        <position position="79"/>
    </location>
</feature>
<dbReference type="InterPro" id="IPR021109">
    <property type="entry name" value="Peptidase_aspartic_dom_sf"/>
</dbReference>
<sequence length="389" mass="43923">MNKSLMKSFLVIFAFAALGQCLLSIPLKKSIPFRQTFDTSSNSHLRKNVVNNLVNYQDGIYYAEVKIGKSQQPLQVIFDSSSSEFWIASSKCQSCVIAQMQTYDCKVEDLCITQEEQLVYQFETGFITGNLAKFYLGVPETNSIDYFGVLINEVERIPSRINGVFGLIPSDNLTDTLTQPNLVLQLHQTQQIEKPLLSFYFALEQDEKAGKQNSSVTFGGYDDSKIVGQIEYFKTVQQNTWFVEFNDFEVDGVNVFSQVNYALIDTSSPLFQFNPNIAEKFQAILAQRGIYIGSDNQIPCNSDLPTIAFTLRNTQGNLVKFEVEPSFYLIQSSNLSNVCYLYVYGDCQGPALVVGSQFIKKYLTIFDYEQKTIGLARSINNPQQSTLQN</sequence>
<dbReference type="InterPro" id="IPR034164">
    <property type="entry name" value="Pepsin-like_dom"/>
</dbReference>
<dbReference type="PANTHER" id="PTHR47966">
    <property type="entry name" value="BETA-SITE APP-CLEAVING ENZYME, ISOFORM A-RELATED"/>
    <property type="match status" value="1"/>
</dbReference>
<reference evidence="9" key="1">
    <citation type="journal article" date="2006" name="PLoS Biol.">
        <title>Macronuclear genome sequence of the ciliate Tetrahymena thermophila, a model eukaryote.</title>
        <authorList>
            <person name="Eisen J.A."/>
            <person name="Coyne R.S."/>
            <person name="Wu M."/>
            <person name="Wu D."/>
            <person name="Thiagarajan M."/>
            <person name="Wortman J.R."/>
            <person name="Badger J.H."/>
            <person name="Ren Q."/>
            <person name="Amedeo P."/>
            <person name="Jones K.M."/>
            <person name="Tallon L.J."/>
            <person name="Delcher A.L."/>
            <person name="Salzberg S.L."/>
            <person name="Silva J.C."/>
            <person name="Haas B.J."/>
            <person name="Majoros W.H."/>
            <person name="Farzad M."/>
            <person name="Carlton J.M."/>
            <person name="Smith R.K. Jr."/>
            <person name="Garg J."/>
            <person name="Pearlman R.E."/>
            <person name="Karrer K.M."/>
            <person name="Sun L."/>
            <person name="Manning G."/>
            <person name="Elde N.C."/>
            <person name="Turkewitz A.P."/>
            <person name="Asai D.J."/>
            <person name="Wilkes D.E."/>
            <person name="Wang Y."/>
            <person name="Cai H."/>
            <person name="Collins K."/>
            <person name="Stewart B.A."/>
            <person name="Lee S.R."/>
            <person name="Wilamowska K."/>
            <person name="Weinberg Z."/>
            <person name="Ruzzo W.L."/>
            <person name="Wloga D."/>
            <person name="Gaertig J."/>
            <person name="Frankel J."/>
            <person name="Tsao C.-C."/>
            <person name="Gorovsky M.A."/>
            <person name="Keeling P.J."/>
            <person name="Waller R.F."/>
            <person name="Patron N.J."/>
            <person name="Cherry J.M."/>
            <person name="Stover N.A."/>
            <person name="Krieger C.J."/>
            <person name="del Toro C."/>
            <person name="Ryder H.F."/>
            <person name="Williamson S.C."/>
            <person name="Barbeau R.A."/>
            <person name="Hamilton E.P."/>
            <person name="Orias E."/>
        </authorList>
    </citation>
    <scope>NUCLEOTIDE SEQUENCE [LARGE SCALE GENOMIC DNA]</scope>
    <source>
        <strain evidence="9">SB210</strain>
    </source>
</reference>
<dbReference type="AlphaFoldDB" id="Q235M1"/>
<dbReference type="Gene3D" id="2.40.70.10">
    <property type="entry name" value="Acid Proteases"/>
    <property type="match status" value="2"/>
</dbReference>
<evidence type="ECO:0000313" key="9">
    <source>
        <dbReference type="Proteomes" id="UP000009168"/>
    </source>
</evidence>
<keyword evidence="3" id="KW-0064">Aspartyl protease</keyword>
<dbReference type="RefSeq" id="XP_001012504.1">
    <property type="nucleotide sequence ID" value="XM_001012504.1"/>
</dbReference>
<evidence type="ECO:0000256" key="1">
    <source>
        <dbReference type="ARBA" id="ARBA00007447"/>
    </source>
</evidence>
<evidence type="ECO:0000313" key="8">
    <source>
        <dbReference type="EMBL" id="EAR92259.1"/>
    </source>
</evidence>
<keyword evidence="9" id="KW-1185">Reference proteome</keyword>
<dbReference type="CDD" id="cd05471">
    <property type="entry name" value="pepsin_like"/>
    <property type="match status" value="1"/>
</dbReference>
<feature type="domain" description="Peptidase A1" evidence="7">
    <location>
        <begin position="61"/>
        <end position="376"/>
    </location>
</feature>
<dbReference type="HOGENOM" id="CLU_013253_3_2_1"/>
<gene>
    <name evidence="8" type="ORF">TTHERM_01053070</name>
</gene>
<protein>
    <submittedName>
        <fullName evidence="8">Eukaryotic aspartyl protease</fullName>
    </submittedName>
</protein>
<dbReference type="GO" id="GO:0006508">
    <property type="term" value="P:proteolysis"/>
    <property type="evidence" value="ECO:0007669"/>
    <property type="project" value="UniProtKB-KW"/>
</dbReference>
<dbReference type="eggNOG" id="KOG1339">
    <property type="taxonomic scope" value="Eukaryota"/>
</dbReference>
<evidence type="ECO:0000256" key="3">
    <source>
        <dbReference type="ARBA" id="ARBA00022750"/>
    </source>
</evidence>